<protein>
    <submittedName>
        <fullName evidence="2">DUF3080 domain-containing protein</fullName>
    </submittedName>
</protein>
<keyword evidence="1" id="KW-0732">Signal</keyword>
<dbReference type="RefSeq" id="WP_372265996.1">
    <property type="nucleotide sequence ID" value="NZ_JBFRUW010000029.1"/>
</dbReference>
<dbReference type="Pfam" id="PF11279">
    <property type="entry name" value="DUF3080"/>
    <property type="match status" value="1"/>
</dbReference>
<evidence type="ECO:0000256" key="1">
    <source>
        <dbReference type="SAM" id="SignalP"/>
    </source>
</evidence>
<comment type="caution">
    <text evidence="2">The sequence shown here is derived from an EMBL/GenBank/DDBJ whole genome shotgun (WGS) entry which is preliminary data.</text>
</comment>
<reference evidence="2 3" key="1">
    <citation type="journal article" date="2024" name="ISME J.">
        <title>Tailless and filamentous prophages are predominant in marine Vibrio.</title>
        <authorList>
            <person name="Steensen K."/>
            <person name="Seneca J."/>
            <person name="Bartlau N."/>
            <person name="Yu X.A."/>
            <person name="Hussain F.A."/>
            <person name="Polz M.F."/>
        </authorList>
    </citation>
    <scope>NUCLEOTIDE SEQUENCE [LARGE SCALE GENOMIC DNA]</scope>
    <source>
        <strain evidence="2 3">10N.222.51.A1</strain>
    </source>
</reference>
<gene>
    <name evidence="2" type="ORF">AB4566_09740</name>
</gene>
<sequence length="333" mass="38452">MPTTRKPLSSLFLSLIFVLISGCKQASPGDVFNDYHERIARVQDVSQLTREFEASPLPRKRELFISPPEISISLLDSYQLRQCGLFNLIAERNSVLGKVADEFRNFDYQVALIEGLESCLATNNVTKLDDSVVQQLVEIKKKKDAQLKIHKWNLLYTSQAMQSQLRFKGWINEDVDVRVGQISDALTFLNSAILTPSTQTKTVDVQEVLERNPIIGDLNYSLANAAFQLALITTQLEQNDHKITCGKQRDQTQFRYLNNVFEQQYIEKVQPYMAHLDSYYQTLSPSLTLFSQTLSSHQYHFPIRDNHQRFRLAILDHVKYWQQLFQRCGRKLG</sequence>
<evidence type="ECO:0000313" key="2">
    <source>
        <dbReference type="EMBL" id="MFA0568555.1"/>
    </source>
</evidence>
<dbReference type="EMBL" id="JBFRUW010000029">
    <property type="protein sequence ID" value="MFA0568555.1"/>
    <property type="molecule type" value="Genomic_DNA"/>
</dbReference>
<proteinExistence type="predicted"/>
<dbReference type="PROSITE" id="PS51257">
    <property type="entry name" value="PROKAR_LIPOPROTEIN"/>
    <property type="match status" value="1"/>
</dbReference>
<evidence type="ECO:0000313" key="3">
    <source>
        <dbReference type="Proteomes" id="UP001570417"/>
    </source>
</evidence>
<organism evidence="2 3">
    <name type="scientific">Vibrio gallaecicus</name>
    <dbReference type="NCBI Taxonomy" id="552386"/>
    <lineage>
        <taxon>Bacteria</taxon>
        <taxon>Pseudomonadati</taxon>
        <taxon>Pseudomonadota</taxon>
        <taxon>Gammaproteobacteria</taxon>
        <taxon>Vibrionales</taxon>
        <taxon>Vibrionaceae</taxon>
        <taxon>Vibrio</taxon>
    </lineage>
</organism>
<feature type="signal peptide" evidence="1">
    <location>
        <begin position="1"/>
        <end position="26"/>
    </location>
</feature>
<accession>A0ABV4NAY2</accession>
<dbReference type="InterPro" id="IPR021431">
    <property type="entry name" value="DUF3080"/>
</dbReference>
<dbReference type="Proteomes" id="UP001570417">
    <property type="component" value="Unassembled WGS sequence"/>
</dbReference>
<name>A0ABV4NAY2_9VIBR</name>
<feature type="chain" id="PRO_5047340926" evidence="1">
    <location>
        <begin position="27"/>
        <end position="333"/>
    </location>
</feature>
<keyword evidence="3" id="KW-1185">Reference proteome</keyword>